<feature type="transmembrane region" description="Helical" evidence="1">
    <location>
        <begin position="34"/>
        <end position="62"/>
    </location>
</feature>
<name>A0A7U4JA25_9SPHN</name>
<dbReference type="EMBL" id="CP010836">
    <property type="protein sequence ID" value="AJP72922.1"/>
    <property type="molecule type" value="Genomic_DNA"/>
</dbReference>
<evidence type="ECO:0000313" key="2">
    <source>
        <dbReference type="EMBL" id="AJP72922.1"/>
    </source>
</evidence>
<organism evidence="2 3">
    <name type="scientific">Sphingomonas hengshuiensis</name>
    <dbReference type="NCBI Taxonomy" id="1609977"/>
    <lineage>
        <taxon>Bacteria</taxon>
        <taxon>Pseudomonadati</taxon>
        <taxon>Pseudomonadota</taxon>
        <taxon>Alphaproteobacteria</taxon>
        <taxon>Sphingomonadales</taxon>
        <taxon>Sphingomonadaceae</taxon>
        <taxon>Sphingomonas</taxon>
    </lineage>
</organism>
<protein>
    <recommendedName>
        <fullName evidence="4">Tip attachment protein J domain-containing protein</fullName>
    </recommendedName>
</protein>
<dbReference type="RefSeq" id="WP_044333497.1">
    <property type="nucleotide sequence ID" value="NZ_CP010836.1"/>
</dbReference>
<keyword evidence="1" id="KW-0472">Membrane</keyword>
<sequence length="1175" mass="121636">MAKALKTVGLVVAGAALIATGVGAAIAIGTAGVGLAGAATMVTGFLGVSASTLFLASTALIAAGSLLEKSPQVPASQTDRLTASIDPRAYRKSVMGSTAMPVDIRYEEWFGTDQERCAWIVALASHRITSVDAIWFNDELAWTATGGTQGKYAGYFWVRQIVTEGAPGTIVSVSPAGTWNSAHRLTGCAYAHLEFKVTGNSKKAESPFSSGLPSRVTIVGKGSPLYDPRRDSTVPGGSGPMRADDQSTWRYVTDDGAEIGENLPLQILRELLGWRMQNPVTGQWKLAVGSGLPVRKIDLPSFLVAANLADEAVARSAGGTEPRFRGAGVLSEGDNPRTRLDMMCAGCCARLTDDGGKIGIAIAHNDLASAATDDGLNDDDVVGAFTWDPYPAPDQVPNTVRGKYVDPSDASLYQLIDYPTPAIASVDGIDRPLPFDLGFVESPSQAYRCASQTLQRKQFGGLFSAPFDMTAWKYRVGDVVPFTFAPLSFVRKLFRVVEIDPRSNPCQVVLREESALIYQWDSGDVATVQAAPPTVYDNRNNPLIRAIGDIDDAIELVASDGVLSRGEKPQVIIAYQALLAERMALDARYVALGSPSDITPARGVAATKVAALTAYLATLDPAWDDTEHHSGIDPAAYRTAWVDANGAIADYRAAITGRPGRDGLDGTNGLPGPPGADGVSPYFHVAYSNAADGSVDFTIGGAGSRTYIGVLVDNVVADSTIPGDYTWSLIKGADGANGTPGANGYVHFAYSNAADGSADFHLSDPVGRGYIGVYSDNILADSTNPADYSWSLIRGSDGLDGTDGLPGPPGADGVSQYFHVAYANAADGSVDFTIGAPGGRTHIGVLVDNVVADSTTPGDYTWSLIKGADGANGIPGADGFVHFAYSNAVDGSVGFHLSDPTGRTYIGVYSDNTLADSTNPADYSWSLIKGADAIVAALTTSVVSVSADSAGVTKAGALPRLVGLSVTQGPATVTGSASVTLTPSSDAITASYASGAITISVADTEGFVDVLVSVGGADLAPLRIQIVRPRDATPPATSSALSTDYDAFVTGSSYGSSPDTPVLTVAASASGEIRALLFGEYYVEATSGPRSFRPAAKAAFRSAGSGGAWSDLGTEALGPTATGLFSSPGYGSISLDRTATGLTAGAAYEVGFLLRKYAGTSTGETIAGTITVRQP</sequence>
<dbReference type="KEGG" id="sphi:TS85_15680"/>
<evidence type="ECO:0000256" key="1">
    <source>
        <dbReference type="SAM" id="Phobius"/>
    </source>
</evidence>
<dbReference type="AlphaFoldDB" id="A0A7U4JA25"/>
<reference evidence="2 3" key="1">
    <citation type="journal article" date="2015" name="Int. J. Syst. Evol. Microbiol.">
        <title>Sphingomonas hengshuiensis sp. nov., isolated from lake wetland.</title>
        <authorList>
            <person name="Wei S."/>
            <person name="Wang T."/>
            <person name="Liu H."/>
            <person name="Zhang C."/>
            <person name="Guo J."/>
            <person name="Wang Q."/>
            <person name="Liang K."/>
            <person name="Zhang Z."/>
        </authorList>
    </citation>
    <scope>NUCLEOTIDE SEQUENCE [LARGE SCALE GENOMIC DNA]</scope>
    <source>
        <strain evidence="2 3">WHSC-8</strain>
    </source>
</reference>
<gene>
    <name evidence="2" type="ORF">TS85_15680</name>
</gene>
<keyword evidence="1" id="KW-1133">Transmembrane helix</keyword>
<dbReference type="OrthoDB" id="7172230at2"/>
<reference evidence="2 3" key="2">
    <citation type="submission" date="2015-02" db="EMBL/GenBank/DDBJ databases">
        <title>The complete genome of Sphingomonas hengshuiensis sp. WHSC-8 isolated from soil of Hengshui Lake.</title>
        <authorList>
            <person name="Wei S."/>
            <person name="Guo J."/>
            <person name="Su C."/>
            <person name="Wu R."/>
            <person name="Zhang Z."/>
            <person name="Liang K."/>
            <person name="Li H."/>
            <person name="Wang T."/>
            <person name="Liu H."/>
            <person name="Zhang C."/>
            <person name="Li Z."/>
            <person name="Wang Q."/>
            <person name="Meng J."/>
        </authorList>
    </citation>
    <scope>NUCLEOTIDE SEQUENCE [LARGE SCALE GENOMIC DNA]</scope>
    <source>
        <strain evidence="2 3">WHSC-8</strain>
    </source>
</reference>
<keyword evidence="1" id="KW-0812">Transmembrane</keyword>
<evidence type="ECO:0008006" key="4">
    <source>
        <dbReference type="Google" id="ProtNLM"/>
    </source>
</evidence>
<dbReference type="Proteomes" id="UP000032300">
    <property type="component" value="Chromosome"/>
</dbReference>
<evidence type="ECO:0000313" key="3">
    <source>
        <dbReference type="Proteomes" id="UP000032300"/>
    </source>
</evidence>
<accession>A0A7U4JA25</accession>
<keyword evidence="3" id="KW-1185">Reference proteome</keyword>
<proteinExistence type="predicted"/>